<accession>A0ABV5GM05</accession>
<evidence type="ECO:0000313" key="2">
    <source>
        <dbReference type="Proteomes" id="UP001589607"/>
    </source>
</evidence>
<dbReference type="EMBL" id="JBHMEY010000018">
    <property type="protein sequence ID" value="MFB9096405.1"/>
    <property type="molecule type" value="Genomic_DNA"/>
</dbReference>
<proteinExistence type="predicted"/>
<protein>
    <submittedName>
        <fullName evidence="1">DKNYY domain-containing protein</fullName>
    </submittedName>
</protein>
<evidence type="ECO:0000313" key="1">
    <source>
        <dbReference type="EMBL" id="MFB9096405.1"/>
    </source>
</evidence>
<comment type="caution">
    <text evidence="1">The sequence shown here is derived from an EMBL/GenBank/DDBJ whole genome shotgun (WGS) entry which is preliminary data.</text>
</comment>
<dbReference type="RefSeq" id="WP_236455519.1">
    <property type="nucleotide sequence ID" value="NZ_CBCSGE010000002.1"/>
</dbReference>
<organism evidence="1 2">
    <name type="scientific">Flavobacterium jumunjinense</name>
    <dbReference type="NCBI Taxonomy" id="998845"/>
    <lineage>
        <taxon>Bacteria</taxon>
        <taxon>Pseudomonadati</taxon>
        <taxon>Bacteroidota</taxon>
        <taxon>Flavobacteriia</taxon>
        <taxon>Flavobacteriales</taxon>
        <taxon>Flavobacteriaceae</taxon>
        <taxon>Flavobacterium</taxon>
    </lineage>
</organism>
<reference evidence="1 2" key="1">
    <citation type="submission" date="2024-09" db="EMBL/GenBank/DDBJ databases">
        <authorList>
            <person name="Sun Q."/>
            <person name="Mori K."/>
        </authorList>
    </citation>
    <scope>NUCLEOTIDE SEQUENCE [LARGE SCALE GENOMIC DNA]</scope>
    <source>
        <strain evidence="1 2">CECT 7955</strain>
    </source>
</reference>
<keyword evidence="2" id="KW-1185">Reference proteome</keyword>
<gene>
    <name evidence="1" type="ORF">ACFFVF_07770</name>
</gene>
<dbReference type="Proteomes" id="UP001589607">
    <property type="component" value="Unassembled WGS sequence"/>
</dbReference>
<name>A0ABV5GM05_9FLAO</name>
<sequence length="287" mass="34145">MKISAYLFPNNIPIGREFQIISTITIKDNRLVENYYQDHKTNTQTNFFLDDIKGNPIYVDEDDCEWLSPTFLRNQEELYGFSLIEKGNSTKLFLTRIKAKVDFESFKAIGRFYAKDKNGFYFGPGGKTIKEDNLKLFFDETYREELNKLNNDINNDPIANLWNSKIAVSEEKVYWNGKLTKGIHSSLKRLTHSYWADDYSVFEYNLQNLKKIEGFDRETLVYRNSINGNSINELLTDKNKPAYCYKNESEPNEKYDFKRFAPLFIKLRDTLDRDYWWYKMENNLQHQ</sequence>